<dbReference type="Pfam" id="PF13456">
    <property type="entry name" value="RVT_3"/>
    <property type="match status" value="1"/>
</dbReference>
<dbReference type="InterPro" id="IPR036397">
    <property type="entry name" value="RNaseH_sf"/>
</dbReference>
<dbReference type="AlphaFoldDB" id="A0A5C1AJU5"/>
<dbReference type="Proteomes" id="UP000324974">
    <property type="component" value="Chromosome"/>
</dbReference>
<sequence length="155" mass="17325">MPATDATSALRLIREPRNDWWRIRFDGGCNGNGSPNATGRWGFFVECNLGVTQLEGSGKAKGDPVTNNLAEWQGLYHALLGLTWQRIEPAGVLIEGDSQLVIHCLTGKWGSKTPALTRLRDECRALLFDYGVPWAARWISRERNERCDRLAASVR</sequence>
<proteinExistence type="predicted"/>
<reference evidence="3" key="1">
    <citation type="submission" date="2019-08" db="EMBL/GenBank/DDBJ databases">
        <title>Limnoglobus roseus gen. nov., sp. nov., a novel freshwater planctomycete with a giant genome from the family Gemmataceae.</title>
        <authorList>
            <person name="Kulichevskaya I.S."/>
            <person name="Naumoff D.G."/>
            <person name="Miroshnikov K."/>
            <person name="Ivanova A."/>
            <person name="Philippov D.A."/>
            <person name="Hakobyan A."/>
            <person name="Rijpstra I.C."/>
            <person name="Sinninghe Damste J.S."/>
            <person name="Liesack W."/>
            <person name="Dedysh S.N."/>
        </authorList>
    </citation>
    <scope>NUCLEOTIDE SEQUENCE [LARGE SCALE GENOMIC DNA]</scope>
    <source>
        <strain evidence="3">PX52</strain>
    </source>
</reference>
<evidence type="ECO:0000259" key="1">
    <source>
        <dbReference type="PROSITE" id="PS50879"/>
    </source>
</evidence>
<organism evidence="2 3">
    <name type="scientific">Limnoglobus roseus</name>
    <dbReference type="NCBI Taxonomy" id="2598579"/>
    <lineage>
        <taxon>Bacteria</taxon>
        <taxon>Pseudomonadati</taxon>
        <taxon>Planctomycetota</taxon>
        <taxon>Planctomycetia</taxon>
        <taxon>Gemmatales</taxon>
        <taxon>Gemmataceae</taxon>
        <taxon>Limnoglobus</taxon>
    </lineage>
</organism>
<dbReference type="Gene3D" id="3.30.420.10">
    <property type="entry name" value="Ribonuclease H-like superfamily/Ribonuclease H"/>
    <property type="match status" value="1"/>
</dbReference>
<dbReference type="GO" id="GO:0003676">
    <property type="term" value="F:nucleic acid binding"/>
    <property type="evidence" value="ECO:0007669"/>
    <property type="project" value="InterPro"/>
</dbReference>
<evidence type="ECO:0000313" key="2">
    <source>
        <dbReference type="EMBL" id="QEL18286.1"/>
    </source>
</evidence>
<dbReference type="SUPFAM" id="SSF53098">
    <property type="entry name" value="Ribonuclease H-like"/>
    <property type="match status" value="1"/>
</dbReference>
<dbReference type="InterPro" id="IPR002156">
    <property type="entry name" value="RNaseH_domain"/>
</dbReference>
<name>A0A5C1AJU5_9BACT</name>
<gene>
    <name evidence="2" type="ORF">PX52LOC_05305</name>
</gene>
<dbReference type="GO" id="GO:0004523">
    <property type="term" value="F:RNA-DNA hybrid ribonuclease activity"/>
    <property type="evidence" value="ECO:0007669"/>
    <property type="project" value="InterPro"/>
</dbReference>
<protein>
    <submittedName>
        <fullName evidence="2">Ribonuclease H</fullName>
    </submittedName>
</protein>
<dbReference type="EMBL" id="CP042425">
    <property type="protein sequence ID" value="QEL18286.1"/>
    <property type="molecule type" value="Genomic_DNA"/>
</dbReference>
<evidence type="ECO:0000313" key="3">
    <source>
        <dbReference type="Proteomes" id="UP000324974"/>
    </source>
</evidence>
<dbReference type="InterPro" id="IPR012337">
    <property type="entry name" value="RNaseH-like_sf"/>
</dbReference>
<dbReference type="PROSITE" id="PS50879">
    <property type="entry name" value="RNASE_H_1"/>
    <property type="match status" value="1"/>
</dbReference>
<accession>A0A5C1AJU5</accession>
<dbReference type="KEGG" id="lrs:PX52LOC_05305"/>
<keyword evidence="3" id="KW-1185">Reference proteome</keyword>
<dbReference type="RefSeq" id="WP_168219205.1">
    <property type="nucleotide sequence ID" value="NZ_CP042425.1"/>
</dbReference>
<feature type="domain" description="RNase H type-1" evidence="1">
    <location>
        <begin position="17"/>
        <end position="155"/>
    </location>
</feature>